<dbReference type="OrthoDB" id="1956305at2"/>
<sequence>MKFGIYNHYWRLSEFLEDRKSHNIVASRDGHLYEIRRTPFGMISVPASENALRRLEEVPKGFQFELPLIPGEIMEQILTFFRKYCNPWVESEVMIQIFWHKTEHYYKAICPPQKVSKVHVDAEPMTGDGELVEVLQIHSHNTMDAYFSSTDNADEQRFLLYGVVGRLNETNPSILLRVGLNGYFYTLPIERVFTNFNKSKDNAYPIEWDNNIEYITFLGDEESLY</sequence>
<organism evidence="1 2">
    <name type="scientific">Pontibacillus yanchengensis</name>
    <dbReference type="NCBI Taxonomy" id="462910"/>
    <lineage>
        <taxon>Bacteria</taxon>
        <taxon>Bacillati</taxon>
        <taxon>Bacillota</taxon>
        <taxon>Bacilli</taxon>
        <taxon>Bacillales</taxon>
        <taxon>Bacillaceae</taxon>
        <taxon>Pontibacillus</taxon>
    </lineage>
</organism>
<dbReference type="EMBL" id="WMEQ01000017">
    <property type="protein sequence ID" value="MYL35447.1"/>
    <property type="molecule type" value="Genomic_DNA"/>
</dbReference>
<dbReference type="AlphaFoldDB" id="A0A6I5A562"/>
<evidence type="ECO:0000313" key="1">
    <source>
        <dbReference type="EMBL" id="MYL35447.1"/>
    </source>
</evidence>
<protein>
    <recommendedName>
        <fullName evidence="3">JAB domain-containing protein</fullName>
    </recommendedName>
</protein>
<proteinExistence type="predicted"/>
<name>A0A6I5A562_9BACI</name>
<accession>A0A6I5A562</accession>
<dbReference type="RefSeq" id="WP_160850404.1">
    <property type="nucleotide sequence ID" value="NZ_WMEQ01000017.1"/>
</dbReference>
<dbReference type="Proteomes" id="UP000468638">
    <property type="component" value="Unassembled WGS sequence"/>
</dbReference>
<comment type="caution">
    <text evidence="1">The sequence shown here is derived from an EMBL/GenBank/DDBJ whole genome shotgun (WGS) entry which is preliminary data.</text>
</comment>
<evidence type="ECO:0000313" key="2">
    <source>
        <dbReference type="Proteomes" id="UP000468638"/>
    </source>
</evidence>
<gene>
    <name evidence="1" type="ORF">GLW05_17850</name>
</gene>
<reference evidence="1 2" key="1">
    <citation type="submission" date="2019-11" db="EMBL/GenBank/DDBJ databases">
        <title>Genome sequences of 17 halophilic strains isolated from different environments.</title>
        <authorList>
            <person name="Furrow R.E."/>
        </authorList>
    </citation>
    <scope>NUCLEOTIDE SEQUENCE [LARGE SCALE GENOMIC DNA]</scope>
    <source>
        <strain evidence="1 2">22514_16_FS</strain>
    </source>
</reference>
<evidence type="ECO:0008006" key="3">
    <source>
        <dbReference type="Google" id="ProtNLM"/>
    </source>
</evidence>